<feature type="domain" description="VWFA" evidence="1">
    <location>
        <begin position="323"/>
        <end position="521"/>
    </location>
</feature>
<dbReference type="RefSeq" id="WP_284479781.1">
    <property type="nucleotide sequence ID" value="NZ_JASNJD010000003.1"/>
</dbReference>
<evidence type="ECO:0000313" key="2">
    <source>
        <dbReference type="EMBL" id="MDK3016959.1"/>
    </source>
</evidence>
<dbReference type="SMART" id="SM00327">
    <property type="entry name" value="VWA"/>
    <property type="match status" value="1"/>
</dbReference>
<dbReference type="SUPFAM" id="SSF53300">
    <property type="entry name" value="vWA-like"/>
    <property type="match status" value="1"/>
</dbReference>
<dbReference type="PROSITE" id="PS50234">
    <property type="entry name" value="VWFA"/>
    <property type="match status" value="1"/>
</dbReference>
<dbReference type="InterPro" id="IPR002035">
    <property type="entry name" value="VWF_A"/>
</dbReference>
<gene>
    <name evidence="2" type="ORF">QO033_04680</name>
</gene>
<reference evidence="2 3" key="1">
    <citation type="submission" date="2023-05" db="EMBL/GenBank/DDBJ databases">
        <title>Pseudodonghicola sp. nov.</title>
        <authorList>
            <person name="Huang J."/>
        </authorList>
    </citation>
    <scope>NUCLEOTIDE SEQUENCE [LARGE SCALE GENOMIC DNA]</scope>
    <source>
        <strain evidence="2 3">IC7</strain>
    </source>
</reference>
<dbReference type="InterPro" id="IPR036465">
    <property type="entry name" value="vWFA_dom_sf"/>
</dbReference>
<name>A0ABT7EX96_9RHOB</name>
<dbReference type="Proteomes" id="UP001243757">
    <property type="component" value="Unassembled WGS sequence"/>
</dbReference>
<proteinExistence type="predicted"/>
<comment type="caution">
    <text evidence="2">The sequence shown here is derived from an EMBL/GenBank/DDBJ whole genome shotgun (WGS) entry which is preliminary data.</text>
</comment>
<evidence type="ECO:0000259" key="1">
    <source>
        <dbReference type="PROSITE" id="PS50234"/>
    </source>
</evidence>
<keyword evidence="3" id="KW-1185">Reference proteome</keyword>
<evidence type="ECO:0000313" key="3">
    <source>
        <dbReference type="Proteomes" id="UP001243757"/>
    </source>
</evidence>
<dbReference type="Gene3D" id="3.40.50.410">
    <property type="entry name" value="von Willebrand factor, type A domain"/>
    <property type="match status" value="1"/>
</dbReference>
<sequence>MASTSFTIPGAIDIIVTVTEVINPGTGYRELRFDIALDETGGLEGDLRGLFFDLADESVLGGLSVRGDDVTASQFAADAVTDLGRGNNMNGKHTNKGNGFDAGVGFGTPGMAKDDIDATSFTLASADGDLNLDILSEMRFGARVTSVGPDGDRGDGQKVVGDAPHINLPPDAYDDGTTAADRIVVEAGDSVSIDVLANDEDRDGSLDPASLTVVATSPYGSTSVNGGQIDFTANDVGGDNTDESRIAVVSYTVDDTEGATSNIADAHIHIIDPLIESDTDTAVAALNGQTISLGLTTEDRTYNDESEVSVSINFGDLDQKDVNVSFVIDGSGSINATEWTQQLTAVQDTIDLLRSQFAGTGTDVEIQLVQFSGELSPTPDAFGATFDLYDAALTDIRTGTPLQAQLRQVTNYEAGMRLAADFLVPQDGDENYMVFISDGVPLIAYNPNGNGTSVSNSSPSAYMDEVQAIWNAGTSVTAIGFGTVTKSRLDQIDNTGGAQVFANASQLGDALGASPLFPADVIEFNLSVNGTDSGLTTADLIDLGGGDLGFEGQITGLDTTPGAVNTVIATASFDVDGDGLADETRTVQTLIEATDGSDIFAWV</sequence>
<dbReference type="Pfam" id="PF00092">
    <property type="entry name" value="VWA"/>
    <property type="match status" value="1"/>
</dbReference>
<organism evidence="2 3">
    <name type="scientific">Pseudodonghicola flavimaris</name>
    <dbReference type="NCBI Taxonomy" id="3050036"/>
    <lineage>
        <taxon>Bacteria</taxon>
        <taxon>Pseudomonadati</taxon>
        <taxon>Pseudomonadota</taxon>
        <taxon>Alphaproteobacteria</taxon>
        <taxon>Rhodobacterales</taxon>
        <taxon>Paracoccaceae</taxon>
        <taxon>Pseudodonghicola</taxon>
    </lineage>
</organism>
<protein>
    <submittedName>
        <fullName evidence="2">VWA domain-containing protein</fullName>
    </submittedName>
</protein>
<accession>A0ABT7EX96</accession>
<dbReference type="CDD" id="cd00198">
    <property type="entry name" value="vWFA"/>
    <property type="match status" value="1"/>
</dbReference>
<dbReference type="Pfam" id="PF17963">
    <property type="entry name" value="Big_9"/>
    <property type="match status" value="1"/>
</dbReference>
<dbReference type="EMBL" id="JASNJD010000003">
    <property type="protein sequence ID" value="MDK3016959.1"/>
    <property type="molecule type" value="Genomic_DNA"/>
</dbReference>